<feature type="domain" description="UVR" evidence="16">
    <location>
        <begin position="624"/>
        <end position="659"/>
    </location>
</feature>
<protein>
    <recommendedName>
        <fullName evidence="11 12">UvrABC system protein B</fullName>
        <shortName evidence="12">Protein UvrB</shortName>
    </recommendedName>
    <alternativeName>
        <fullName evidence="12">Excinuclease ABC subunit B</fullName>
    </alternativeName>
</protein>
<accession>A0A2T4PW80</accession>
<dbReference type="PROSITE" id="PS50151">
    <property type="entry name" value="UVR"/>
    <property type="match status" value="1"/>
</dbReference>
<feature type="region of interest" description="Disordered" evidence="15">
    <location>
        <begin position="604"/>
        <end position="623"/>
    </location>
</feature>
<dbReference type="GO" id="GO:0005737">
    <property type="term" value="C:cytoplasm"/>
    <property type="evidence" value="ECO:0007669"/>
    <property type="project" value="UniProtKB-SubCell"/>
</dbReference>
<feature type="domain" description="Helicase C-terminal" evidence="18">
    <location>
        <begin position="431"/>
        <end position="597"/>
    </location>
</feature>
<dbReference type="Gene3D" id="4.10.860.10">
    <property type="entry name" value="UVR domain"/>
    <property type="match status" value="1"/>
</dbReference>
<evidence type="ECO:0000313" key="20">
    <source>
        <dbReference type="Proteomes" id="UP000241209"/>
    </source>
</evidence>
<evidence type="ECO:0000256" key="13">
    <source>
        <dbReference type="RuleBase" id="RU003587"/>
    </source>
</evidence>
<dbReference type="PANTHER" id="PTHR24029:SF0">
    <property type="entry name" value="UVRABC SYSTEM PROTEIN B"/>
    <property type="match status" value="1"/>
</dbReference>
<comment type="caution">
    <text evidence="19">The sequence shown here is derived from an EMBL/GenBank/DDBJ whole genome shotgun (WGS) entry which is preliminary data.</text>
</comment>
<dbReference type="GO" id="GO:0009381">
    <property type="term" value="F:excinuclease ABC activity"/>
    <property type="evidence" value="ECO:0007669"/>
    <property type="project" value="UniProtKB-UniRule"/>
</dbReference>
<dbReference type="PANTHER" id="PTHR24029">
    <property type="entry name" value="UVRABC SYSTEM PROTEIN B"/>
    <property type="match status" value="1"/>
</dbReference>
<dbReference type="GO" id="GO:0009432">
    <property type="term" value="P:SOS response"/>
    <property type="evidence" value="ECO:0007669"/>
    <property type="project" value="UniProtKB-UniRule"/>
</dbReference>
<feature type="short sequence motif" description="Beta-hairpin" evidence="12">
    <location>
        <begin position="93"/>
        <end position="116"/>
    </location>
</feature>
<evidence type="ECO:0000259" key="16">
    <source>
        <dbReference type="PROSITE" id="PS50151"/>
    </source>
</evidence>
<dbReference type="CDD" id="cd17916">
    <property type="entry name" value="DEXHc_UvrB"/>
    <property type="match status" value="1"/>
</dbReference>
<dbReference type="SUPFAM" id="SSF52540">
    <property type="entry name" value="P-loop containing nucleoside triphosphate hydrolases"/>
    <property type="match status" value="2"/>
</dbReference>
<keyword evidence="5 12" id="KW-0227">DNA damage</keyword>
<evidence type="ECO:0000256" key="11">
    <source>
        <dbReference type="ARBA" id="ARBA00029504"/>
    </source>
</evidence>
<dbReference type="GeneID" id="64115699"/>
<feature type="coiled-coil region" evidence="14">
    <location>
        <begin position="251"/>
        <end position="292"/>
    </location>
</feature>
<comment type="function">
    <text evidence="12">The UvrABC repair system catalyzes the recognition and processing of DNA lesions. A damage recognition complex composed of 2 UvrA and 2 UvrB subunits scans DNA for abnormalities. Upon binding of the UvrA(2)B(2) complex to a putative damaged site, the DNA wraps around one UvrB monomer. DNA wrap is dependent on ATP binding by UvrB and probably causes local melting of the DNA helix, facilitating insertion of UvrB beta-hairpin between the DNA strands. Then UvrB probes one DNA strand for the presence of a lesion. If a lesion is found the UvrA subunits dissociate and the UvrB-DNA preincision complex is formed. This complex is subsequently bound by UvrC and the second UvrB is released. If no lesion is found, the DNA wraps around the other UvrB subunit that will check the other stand for damage.</text>
</comment>
<evidence type="ECO:0000256" key="9">
    <source>
        <dbReference type="ARBA" id="ARBA00023204"/>
    </source>
</evidence>
<keyword evidence="6 12" id="KW-0228">DNA excision</keyword>
<dbReference type="GO" id="GO:0005524">
    <property type="term" value="F:ATP binding"/>
    <property type="evidence" value="ECO:0007669"/>
    <property type="project" value="UniProtKB-UniRule"/>
</dbReference>
<feature type="binding site" evidence="12">
    <location>
        <begin position="40"/>
        <end position="47"/>
    </location>
    <ligand>
        <name>ATP</name>
        <dbReference type="ChEBI" id="CHEBI:30616"/>
    </ligand>
</feature>
<evidence type="ECO:0000256" key="12">
    <source>
        <dbReference type="HAMAP-Rule" id="MF_00204"/>
    </source>
</evidence>
<evidence type="ECO:0000256" key="1">
    <source>
        <dbReference type="ARBA" id="ARBA00004496"/>
    </source>
</evidence>
<evidence type="ECO:0000256" key="8">
    <source>
        <dbReference type="ARBA" id="ARBA00022881"/>
    </source>
</evidence>
<evidence type="ECO:0000256" key="4">
    <source>
        <dbReference type="ARBA" id="ARBA00022741"/>
    </source>
</evidence>
<evidence type="ECO:0000256" key="2">
    <source>
        <dbReference type="ARBA" id="ARBA00008533"/>
    </source>
</evidence>
<dbReference type="Gene3D" id="3.40.50.300">
    <property type="entry name" value="P-loop containing nucleotide triphosphate hydrolases"/>
    <property type="match status" value="3"/>
</dbReference>
<keyword evidence="3 12" id="KW-0963">Cytoplasm</keyword>
<dbReference type="InterPro" id="IPR024759">
    <property type="entry name" value="UvrB_YAD/RRR_dom"/>
</dbReference>
<dbReference type="NCBIfam" id="NF003673">
    <property type="entry name" value="PRK05298.1"/>
    <property type="match status" value="1"/>
</dbReference>
<dbReference type="STRING" id="1167632.GCA_000286335_01996"/>
<dbReference type="NCBIfam" id="TIGR00631">
    <property type="entry name" value="uvrb"/>
    <property type="match status" value="1"/>
</dbReference>
<evidence type="ECO:0000256" key="14">
    <source>
        <dbReference type="SAM" id="Coils"/>
    </source>
</evidence>
<comment type="similarity">
    <text evidence="2 12 13">Belongs to the UvrB family.</text>
</comment>
<dbReference type="SMART" id="SM00487">
    <property type="entry name" value="DEXDc"/>
    <property type="match status" value="1"/>
</dbReference>
<feature type="domain" description="Helicase ATP-binding" evidence="17">
    <location>
        <begin position="27"/>
        <end position="161"/>
    </location>
</feature>
<dbReference type="RefSeq" id="WP_107536538.1">
    <property type="nucleotide sequence ID" value="NZ_BMDF01000009.1"/>
</dbReference>
<dbReference type="InterPro" id="IPR041471">
    <property type="entry name" value="UvrB_inter"/>
</dbReference>
<evidence type="ECO:0000259" key="17">
    <source>
        <dbReference type="PROSITE" id="PS51192"/>
    </source>
</evidence>
<dbReference type="HAMAP" id="MF_00204">
    <property type="entry name" value="UvrB"/>
    <property type="match status" value="1"/>
</dbReference>
<dbReference type="SUPFAM" id="SSF46600">
    <property type="entry name" value="C-terminal UvrC-binding domain of UvrB"/>
    <property type="match status" value="1"/>
</dbReference>
<keyword evidence="14" id="KW-0175">Coiled coil</keyword>
<dbReference type="OrthoDB" id="9806651at2"/>
<keyword evidence="9 12" id="KW-0234">DNA repair</keyword>
<keyword evidence="4 12" id="KW-0547">Nucleotide-binding</keyword>
<dbReference type="InterPro" id="IPR001650">
    <property type="entry name" value="Helicase_C-like"/>
</dbReference>
<dbReference type="InterPro" id="IPR027417">
    <property type="entry name" value="P-loop_NTPase"/>
</dbReference>
<comment type="subunit">
    <text evidence="10 12 13">Forms a heterotetramer with UvrA during the search for lesions. Interacts with UvrC in an incision complex.</text>
</comment>
<dbReference type="AlphaFoldDB" id="A0A2T4PW80"/>
<dbReference type="Pfam" id="PF12344">
    <property type="entry name" value="UvrB"/>
    <property type="match status" value="1"/>
</dbReference>
<sequence length="660" mass="76603">MQHFPFKIHSDYSPQGDQPEAIKSLVKGIKDGKRHQTLLGATGTGKTFTMSNVIKQVGKPTLIIAHNKTLAGQLYSEFKEYFPENRVEYFVSYYDYYQPEAYVPQTDTFIEKDASINDEIDKLRHSATSALFERDDVIVIASVSCIYGLGNPEEYKDLVVSTRVGMEMERNELLRKLVDNQYSRNDIDFRRGTFRVRGDVVEIFPASRDELCVRVEFFGDEIDRIREVNYLTGEVIAEREHFLFYPASHFVTREEKMKEAIERIEKELKERLEELRKDNKLLEAQRLEQRTNYDLEMMREMGFCSGIENYSVHLTLRPKGSTPYTLLDYFGDDWLVMIDESHVTIPQIRGMYNGDQARKNVLVEHGFRLPSALDNRPLKFEEFDKKTKQLVYVSATPGPYEIEHTDEMVEQIIRPTGLLDPVIEVRPSENQIDDLMAQINERVESNERVLITTLTKKMSEDLTTYLKEAGIKVNYLHSEIKTLERIEIIRDLRMGVYDVLVGINLLREGLDIPEVSLVTILDADKEGFLRSERALIQTIGRAARNDKGKVIMYADRITDSMRTAIDETSRRRVTQKAYNEEHNITPQTINKKIRDVISATVETDEVNDKDKKKAPKKLTKKEREKTIERIEKEMKGAAKDLDFERASELRDILFELKAER</sequence>
<evidence type="ECO:0000256" key="3">
    <source>
        <dbReference type="ARBA" id="ARBA00022490"/>
    </source>
</evidence>
<evidence type="ECO:0000313" key="19">
    <source>
        <dbReference type="EMBL" id="PTI30656.1"/>
    </source>
</evidence>
<reference evidence="19 20" key="1">
    <citation type="journal article" date="2016" name="Front. Microbiol.">
        <title>Comprehensive Phylogenetic Analysis of Bovine Non-aureus Staphylococci Species Based on Whole-Genome Sequencing.</title>
        <authorList>
            <person name="Naushad S."/>
            <person name="Barkema H.W."/>
            <person name="Luby C."/>
            <person name="Condas L.A."/>
            <person name="Nobrega D.B."/>
            <person name="Carson D.A."/>
            <person name="De Buck J."/>
        </authorList>
    </citation>
    <scope>NUCLEOTIDE SEQUENCE [LARGE SCALE GENOMIC DNA]</scope>
    <source>
        <strain evidence="19 20">SNUC 2204</strain>
    </source>
</reference>
<dbReference type="GO" id="GO:0003677">
    <property type="term" value="F:DNA binding"/>
    <property type="evidence" value="ECO:0007669"/>
    <property type="project" value="UniProtKB-UniRule"/>
</dbReference>
<dbReference type="PROSITE" id="PS51192">
    <property type="entry name" value="HELICASE_ATP_BIND_1"/>
    <property type="match status" value="1"/>
</dbReference>
<dbReference type="Proteomes" id="UP000241209">
    <property type="component" value="Unassembled WGS sequence"/>
</dbReference>
<dbReference type="InterPro" id="IPR036876">
    <property type="entry name" value="UVR_dom_sf"/>
</dbReference>
<evidence type="ECO:0000256" key="7">
    <source>
        <dbReference type="ARBA" id="ARBA00022840"/>
    </source>
</evidence>
<dbReference type="Pfam" id="PF17757">
    <property type="entry name" value="UvrB_inter"/>
    <property type="match status" value="1"/>
</dbReference>
<dbReference type="Pfam" id="PF00271">
    <property type="entry name" value="Helicase_C"/>
    <property type="match status" value="1"/>
</dbReference>
<proteinExistence type="inferred from homology"/>
<dbReference type="InterPro" id="IPR014001">
    <property type="entry name" value="Helicase_ATP-bd"/>
</dbReference>
<evidence type="ECO:0000256" key="6">
    <source>
        <dbReference type="ARBA" id="ARBA00022769"/>
    </source>
</evidence>
<dbReference type="InterPro" id="IPR004807">
    <property type="entry name" value="UvrB"/>
</dbReference>
<dbReference type="PROSITE" id="PS51194">
    <property type="entry name" value="HELICASE_CTER"/>
    <property type="match status" value="1"/>
</dbReference>
<dbReference type="CDD" id="cd18790">
    <property type="entry name" value="SF2_C_UvrB"/>
    <property type="match status" value="1"/>
</dbReference>
<dbReference type="SMART" id="SM00490">
    <property type="entry name" value="HELICc"/>
    <property type="match status" value="1"/>
</dbReference>
<dbReference type="Pfam" id="PF04851">
    <property type="entry name" value="ResIII"/>
    <property type="match status" value="1"/>
</dbReference>
<gene>
    <name evidence="12" type="primary">uvrB</name>
    <name evidence="19" type="ORF">BU072_02880</name>
</gene>
<dbReference type="GO" id="GO:0009380">
    <property type="term" value="C:excinuclease repair complex"/>
    <property type="evidence" value="ECO:0007669"/>
    <property type="project" value="InterPro"/>
</dbReference>
<dbReference type="Pfam" id="PF02151">
    <property type="entry name" value="UVR"/>
    <property type="match status" value="1"/>
</dbReference>
<evidence type="ECO:0000256" key="15">
    <source>
        <dbReference type="SAM" id="MobiDB-lite"/>
    </source>
</evidence>
<organism evidence="19 20">
    <name type="scientific">Mammaliicoccus vitulinus</name>
    <dbReference type="NCBI Taxonomy" id="71237"/>
    <lineage>
        <taxon>Bacteria</taxon>
        <taxon>Bacillati</taxon>
        <taxon>Bacillota</taxon>
        <taxon>Bacilli</taxon>
        <taxon>Bacillales</taxon>
        <taxon>Staphylococcaceae</taxon>
        <taxon>Mammaliicoccus</taxon>
    </lineage>
</organism>
<dbReference type="GO" id="GO:0016887">
    <property type="term" value="F:ATP hydrolysis activity"/>
    <property type="evidence" value="ECO:0007669"/>
    <property type="project" value="InterPro"/>
</dbReference>
<keyword evidence="7 12" id="KW-0067">ATP-binding</keyword>
<keyword evidence="12 13" id="KW-0742">SOS response</keyword>
<evidence type="ECO:0000259" key="18">
    <source>
        <dbReference type="PROSITE" id="PS51194"/>
    </source>
</evidence>
<dbReference type="GO" id="GO:0006289">
    <property type="term" value="P:nucleotide-excision repair"/>
    <property type="evidence" value="ECO:0007669"/>
    <property type="project" value="UniProtKB-UniRule"/>
</dbReference>
<dbReference type="InterPro" id="IPR006935">
    <property type="entry name" value="Helicase/UvrB_N"/>
</dbReference>
<comment type="domain">
    <text evidence="12">The beta-hairpin motif is involved in DNA binding.</text>
</comment>
<name>A0A2T4PW80_9STAP</name>
<evidence type="ECO:0000256" key="5">
    <source>
        <dbReference type="ARBA" id="ARBA00022763"/>
    </source>
</evidence>
<evidence type="ECO:0000256" key="10">
    <source>
        <dbReference type="ARBA" id="ARBA00026033"/>
    </source>
</evidence>
<keyword evidence="8 12" id="KW-0267">Excision nuclease</keyword>
<comment type="subcellular location">
    <subcellularLocation>
        <location evidence="1 12 13">Cytoplasm</location>
    </subcellularLocation>
</comment>
<dbReference type="EMBL" id="PZFK01000004">
    <property type="protein sequence ID" value="PTI30656.1"/>
    <property type="molecule type" value="Genomic_DNA"/>
</dbReference>
<dbReference type="InterPro" id="IPR001943">
    <property type="entry name" value="UVR_dom"/>
</dbReference>